<dbReference type="GO" id="GO:0005524">
    <property type="term" value="F:ATP binding"/>
    <property type="evidence" value="ECO:0007669"/>
    <property type="project" value="UniProtKB-KW"/>
</dbReference>
<name>A0A7V3RFG4_9BACT</name>
<dbReference type="SUPFAM" id="SSF53613">
    <property type="entry name" value="Ribokinase-like"/>
    <property type="match status" value="1"/>
</dbReference>
<dbReference type="PANTHER" id="PTHR46566:SF2">
    <property type="entry name" value="ATP-DEPENDENT 6-PHOSPHOFRUCTOKINASE ISOZYME 2"/>
    <property type="match status" value="1"/>
</dbReference>
<dbReference type="GO" id="GO:0005829">
    <property type="term" value="C:cytosol"/>
    <property type="evidence" value="ECO:0007669"/>
    <property type="project" value="TreeGrafter"/>
</dbReference>
<dbReference type="Pfam" id="PF00294">
    <property type="entry name" value="PfkB"/>
    <property type="match status" value="1"/>
</dbReference>
<evidence type="ECO:0000256" key="1">
    <source>
        <dbReference type="ARBA" id="ARBA00010688"/>
    </source>
</evidence>
<evidence type="ECO:0000256" key="5">
    <source>
        <dbReference type="ARBA" id="ARBA00022840"/>
    </source>
</evidence>
<keyword evidence="3" id="KW-0547">Nucleotide-binding</keyword>
<dbReference type="AlphaFoldDB" id="A0A7V3RFG4"/>
<keyword evidence="4 8" id="KW-0418">Kinase</keyword>
<gene>
    <name evidence="8" type="ORF">ENX73_05815</name>
</gene>
<proteinExistence type="inferred from homology"/>
<accession>A0A7V3RFG4</accession>
<evidence type="ECO:0000256" key="2">
    <source>
        <dbReference type="ARBA" id="ARBA00022679"/>
    </source>
</evidence>
<sequence length="306" mass="33755">MIFTLTMNPSLDRYLYIDDLVSDDSIRVKKIEDYAAGKGIDVSRVIKEMGETAIAICPLGGSNGERIEFMLDNEKVLYAAVRIKEETRMNIIVQSSKGQYRLNLPGKPLTTNEYEMILDMLNTVLRKGDTLIASGSLPAGLKSTTYSEIVKIAKEKGVRVYIDTDGDNLKEAVKEGPFGIKPNIHELSRLLDREVKFDEVEKAAKEVSTKYGITDVLVTLGKDGSIICSDRKMYRVYPIKVKVRGGVGAGDSFLAGFVQKRDESLEEALKLASACGAASVMNEGTTLCKKKDVDALIKEVKIEKII</sequence>
<dbReference type="PANTHER" id="PTHR46566">
    <property type="entry name" value="1-PHOSPHOFRUCTOKINASE-RELATED"/>
    <property type="match status" value="1"/>
</dbReference>
<evidence type="ECO:0000259" key="7">
    <source>
        <dbReference type="Pfam" id="PF00294"/>
    </source>
</evidence>
<dbReference type="Gene3D" id="3.40.1190.20">
    <property type="match status" value="1"/>
</dbReference>
<dbReference type="NCBIfam" id="TIGR03168">
    <property type="entry name" value="1-PFK"/>
    <property type="match status" value="1"/>
</dbReference>
<organism evidence="8">
    <name type="scientific">Mesoaciditoga lauensis</name>
    <dbReference type="NCBI Taxonomy" id="1495039"/>
    <lineage>
        <taxon>Bacteria</taxon>
        <taxon>Thermotogati</taxon>
        <taxon>Thermotogota</taxon>
        <taxon>Thermotogae</taxon>
        <taxon>Mesoaciditogales</taxon>
        <taxon>Mesoaciditogaceae</taxon>
        <taxon>Mesoaciditoga</taxon>
    </lineage>
</organism>
<keyword evidence="5" id="KW-0067">ATP-binding</keyword>
<dbReference type="PIRSF" id="PIRSF000535">
    <property type="entry name" value="1PFK/6PFK/LacC"/>
    <property type="match status" value="1"/>
</dbReference>
<protein>
    <submittedName>
        <fullName evidence="8">1-phosphofructokinase family hexose kinase</fullName>
    </submittedName>
</protein>
<evidence type="ECO:0000256" key="4">
    <source>
        <dbReference type="ARBA" id="ARBA00022777"/>
    </source>
</evidence>
<feature type="domain" description="Carbohydrate kinase PfkB" evidence="7">
    <location>
        <begin position="16"/>
        <end position="290"/>
    </location>
</feature>
<keyword evidence="2 6" id="KW-0808">Transferase</keyword>
<dbReference type="CDD" id="cd01164">
    <property type="entry name" value="FruK_PfkB_like"/>
    <property type="match status" value="1"/>
</dbReference>
<comment type="similarity">
    <text evidence="1">Belongs to the carbohydrate kinase PfkB family.</text>
</comment>
<dbReference type="InterPro" id="IPR017583">
    <property type="entry name" value="Tagatose/fructose_Pkinase"/>
</dbReference>
<comment type="caution">
    <text evidence="8">The sequence shown here is derived from an EMBL/GenBank/DDBJ whole genome shotgun (WGS) entry which is preliminary data.</text>
</comment>
<reference evidence="8" key="1">
    <citation type="journal article" date="2020" name="mSystems">
        <title>Genome- and Community-Level Interaction Insights into Carbon Utilization and Element Cycling Functions of Hydrothermarchaeota in Hydrothermal Sediment.</title>
        <authorList>
            <person name="Zhou Z."/>
            <person name="Liu Y."/>
            <person name="Xu W."/>
            <person name="Pan J."/>
            <person name="Luo Z.H."/>
            <person name="Li M."/>
        </authorList>
    </citation>
    <scope>NUCLEOTIDE SEQUENCE [LARGE SCALE GENOMIC DNA]</scope>
    <source>
        <strain evidence="8">SpSt-966</strain>
    </source>
</reference>
<dbReference type="EMBL" id="DTPE01000228">
    <property type="protein sequence ID" value="HGE75623.1"/>
    <property type="molecule type" value="Genomic_DNA"/>
</dbReference>
<dbReference type="InterPro" id="IPR011611">
    <property type="entry name" value="PfkB_dom"/>
</dbReference>
<dbReference type="GO" id="GO:0003872">
    <property type="term" value="F:6-phosphofructokinase activity"/>
    <property type="evidence" value="ECO:0007669"/>
    <property type="project" value="TreeGrafter"/>
</dbReference>
<dbReference type="InterPro" id="IPR029056">
    <property type="entry name" value="Ribokinase-like"/>
</dbReference>
<evidence type="ECO:0000313" key="8">
    <source>
        <dbReference type="EMBL" id="HGE75623.1"/>
    </source>
</evidence>
<evidence type="ECO:0000256" key="3">
    <source>
        <dbReference type="ARBA" id="ARBA00022741"/>
    </source>
</evidence>
<dbReference type="FunFam" id="3.40.1190.20:FF:000001">
    <property type="entry name" value="Phosphofructokinase"/>
    <property type="match status" value="1"/>
</dbReference>
<evidence type="ECO:0000256" key="6">
    <source>
        <dbReference type="PIRNR" id="PIRNR000535"/>
    </source>
</evidence>